<comment type="caution">
    <text evidence="2">The sequence shown here is derived from an EMBL/GenBank/DDBJ whole genome shotgun (WGS) entry which is preliminary data.</text>
</comment>
<reference evidence="2 3" key="1">
    <citation type="submission" date="2019-11" db="EMBL/GenBank/DDBJ databases">
        <title>Whole genome sequence of Oryza granulata.</title>
        <authorList>
            <person name="Li W."/>
        </authorList>
    </citation>
    <scope>NUCLEOTIDE SEQUENCE [LARGE SCALE GENOMIC DNA]</scope>
    <source>
        <strain evidence="3">cv. Menghai</strain>
        <tissue evidence="2">Leaf</tissue>
    </source>
</reference>
<evidence type="ECO:0000256" key="1">
    <source>
        <dbReference type="SAM" id="MobiDB-lite"/>
    </source>
</evidence>
<dbReference type="EMBL" id="SPHZ02000003">
    <property type="protein sequence ID" value="KAF0924953.1"/>
    <property type="molecule type" value="Genomic_DNA"/>
</dbReference>
<sequence length="79" mass="8506">MADDDVPPAASTDGAQDGTPRPPSRRPEHHADDLTGALRVLRYLGFGLLFAGTTTTATATADDDTNERVRRTYCRAQGF</sequence>
<dbReference type="Proteomes" id="UP000479710">
    <property type="component" value="Unassembled WGS sequence"/>
</dbReference>
<keyword evidence="3" id="KW-1185">Reference proteome</keyword>
<proteinExistence type="predicted"/>
<name>A0A6G1ELR0_9ORYZ</name>
<accession>A0A6G1ELR0</accession>
<organism evidence="2 3">
    <name type="scientific">Oryza meyeriana var. granulata</name>
    <dbReference type="NCBI Taxonomy" id="110450"/>
    <lineage>
        <taxon>Eukaryota</taxon>
        <taxon>Viridiplantae</taxon>
        <taxon>Streptophyta</taxon>
        <taxon>Embryophyta</taxon>
        <taxon>Tracheophyta</taxon>
        <taxon>Spermatophyta</taxon>
        <taxon>Magnoliopsida</taxon>
        <taxon>Liliopsida</taxon>
        <taxon>Poales</taxon>
        <taxon>Poaceae</taxon>
        <taxon>BOP clade</taxon>
        <taxon>Oryzoideae</taxon>
        <taxon>Oryzeae</taxon>
        <taxon>Oryzinae</taxon>
        <taxon>Oryza</taxon>
        <taxon>Oryza meyeriana</taxon>
    </lineage>
</organism>
<evidence type="ECO:0000313" key="3">
    <source>
        <dbReference type="Proteomes" id="UP000479710"/>
    </source>
</evidence>
<evidence type="ECO:0000313" key="2">
    <source>
        <dbReference type="EMBL" id="KAF0924953.1"/>
    </source>
</evidence>
<protein>
    <submittedName>
        <fullName evidence="2">Uncharacterized protein</fullName>
    </submittedName>
</protein>
<dbReference type="AlphaFoldDB" id="A0A6G1ELR0"/>
<feature type="region of interest" description="Disordered" evidence="1">
    <location>
        <begin position="1"/>
        <end position="32"/>
    </location>
</feature>
<gene>
    <name evidence="2" type="ORF">E2562_015021</name>
</gene>